<gene>
    <name evidence="14" type="primary">gspK</name>
    <name evidence="14" type="ORF">ACFPM8_00145</name>
</gene>
<keyword evidence="5 10" id="KW-0997">Cell inner membrane</keyword>
<evidence type="ECO:0000256" key="1">
    <source>
        <dbReference type="ARBA" id="ARBA00004533"/>
    </source>
</evidence>
<evidence type="ECO:0000256" key="8">
    <source>
        <dbReference type="ARBA" id="ARBA00022989"/>
    </source>
</evidence>
<evidence type="ECO:0000256" key="5">
    <source>
        <dbReference type="ARBA" id="ARBA00022519"/>
    </source>
</evidence>
<sequence length="314" mass="34472">MRTPAPIRSRQRGVAVVTALLLTTLAVTIVASLFWQQQVQVRSIENQRLQLQKEWILRGALDWASLILRTHNQQSNIDHLREAWAAPLAETRLDQYMEEGQASNDAGDAILSGNIVDAQSRYNLSNLSTQGVQNPLEVAAFKRLLINLRLPPTLAKTVADAVAAAQPSKTGPGNGQLTMLQAEDLLALPGVTPAMVRQLKDFVVVLPVATPVNVNTAPAEVLAARFESLTMAEAATLVGSRWTAPFQDSANLAARMTQLFNKSFPEASDQNKVSLSTKYFLVNGKIRMGRAALDSVSLINRDERRTTVIWIREQ</sequence>
<evidence type="ECO:0000256" key="6">
    <source>
        <dbReference type="ARBA" id="ARBA00022692"/>
    </source>
</evidence>
<comment type="caution">
    <text evidence="14">The sequence shown here is derived from an EMBL/GenBank/DDBJ whole genome shotgun (WGS) entry which is preliminary data.</text>
</comment>
<keyword evidence="9 10" id="KW-0472">Membrane</keyword>
<evidence type="ECO:0000256" key="3">
    <source>
        <dbReference type="ARBA" id="ARBA00022448"/>
    </source>
</evidence>
<dbReference type="InterPro" id="IPR038072">
    <property type="entry name" value="GspK_central_sf"/>
</dbReference>
<evidence type="ECO:0000256" key="7">
    <source>
        <dbReference type="ARBA" id="ARBA00022927"/>
    </source>
</evidence>
<accession>A0ABW0M5Y2</accession>
<organism evidence="14 15">
    <name type="scientific">Paraherbaspirillum soli</name>
    <dbReference type="NCBI Taxonomy" id="631222"/>
    <lineage>
        <taxon>Bacteria</taxon>
        <taxon>Pseudomonadati</taxon>
        <taxon>Pseudomonadota</taxon>
        <taxon>Betaproteobacteria</taxon>
        <taxon>Burkholderiales</taxon>
        <taxon>Oxalobacteraceae</taxon>
        <taxon>Paraherbaspirillum</taxon>
    </lineage>
</organism>
<evidence type="ECO:0000313" key="14">
    <source>
        <dbReference type="EMBL" id="MFC5472356.1"/>
    </source>
</evidence>
<keyword evidence="6 11" id="KW-0812">Transmembrane</keyword>
<dbReference type="Pfam" id="PF21687">
    <property type="entry name" value="T2SSK_1st"/>
    <property type="match status" value="1"/>
</dbReference>
<dbReference type="Proteomes" id="UP001596045">
    <property type="component" value="Unassembled WGS sequence"/>
</dbReference>
<evidence type="ECO:0000259" key="12">
    <source>
        <dbReference type="Pfam" id="PF03934"/>
    </source>
</evidence>
<reference evidence="15" key="1">
    <citation type="journal article" date="2019" name="Int. J. Syst. Evol. Microbiol.">
        <title>The Global Catalogue of Microorganisms (GCM) 10K type strain sequencing project: providing services to taxonomists for standard genome sequencing and annotation.</title>
        <authorList>
            <consortium name="The Broad Institute Genomics Platform"/>
            <consortium name="The Broad Institute Genome Sequencing Center for Infectious Disease"/>
            <person name="Wu L."/>
            <person name="Ma J."/>
        </authorList>
    </citation>
    <scope>NUCLEOTIDE SEQUENCE [LARGE SCALE GENOMIC DNA]</scope>
    <source>
        <strain evidence="15">JCM 17066</strain>
    </source>
</reference>
<dbReference type="InterPro" id="IPR005628">
    <property type="entry name" value="GspK"/>
</dbReference>
<evidence type="ECO:0000256" key="10">
    <source>
        <dbReference type="PIRNR" id="PIRNR002786"/>
    </source>
</evidence>
<feature type="transmembrane region" description="Helical" evidence="11">
    <location>
        <begin position="12"/>
        <end position="35"/>
    </location>
</feature>
<dbReference type="SUPFAM" id="SSF158544">
    <property type="entry name" value="GspK insert domain-like"/>
    <property type="match status" value="1"/>
</dbReference>
<name>A0ABW0M5Y2_9BURK</name>
<dbReference type="NCBIfam" id="NF037980">
    <property type="entry name" value="T2SS_GspK"/>
    <property type="match status" value="1"/>
</dbReference>
<feature type="domain" description="T2SS protein K second SAM-like" evidence="12">
    <location>
        <begin position="212"/>
        <end position="255"/>
    </location>
</feature>
<comment type="subcellular location">
    <subcellularLocation>
        <location evidence="1 10">Cell inner membrane</location>
    </subcellularLocation>
</comment>
<dbReference type="SUPFAM" id="SSF54523">
    <property type="entry name" value="Pili subunits"/>
    <property type="match status" value="1"/>
</dbReference>
<feature type="domain" description="T2SS protein K first SAM-like" evidence="13">
    <location>
        <begin position="120"/>
        <end position="207"/>
    </location>
</feature>
<dbReference type="PANTHER" id="PTHR38831:SF1">
    <property type="entry name" value="TYPE II SECRETION SYSTEM PROTEIN K-RELATED"/>
    <property type="match status" value="1"/>
</dbReference>
<proteinExistence type="inferred from homology"/>
<dbReference type="PIRSF" id="PIRSF002786">
    <property type="entry name" value="XcpX"/>
    <property type="match status" value="1"/>
</dbReference>
<evidence type="ECO:0000256" key="2">
    <source>
        <dbReference type="ARBA" id="ARBA00007246"/>
    </source>
</evidence>
<keyword evidence="3 10" id="KW-0813">Transport</keyword>
<keyword evidence="15" id="KW-1185">Reference proteome</keyword>
<dbReference type="InterPro" id="IPR045584">
    <property type="entry name" value="Pilin-like"/>
</dbReference>
<dbReference type="InterPro" id="IPR049179">
    <property type="entry name" value="T2SSK_SAM-like_2nd"/>
</dbReference>
<dbReference type="PANTHER" id="PTHR38831">
    <property type="entry name" value="TYPE II SECRETION SYSTEM PROTEIN K"/>
    <property type="match status" value="1"/>
</dbReference>
<dbReference type="InterPro" id="IPR049031">
    <property type="entry name" value="T2SSK_SAM-like_1st"/>
</dbReference>
<dbReference type="Gene3D" id="3.30.1300.30">
    <property type="entry name" value="GSPII I/J protein-like"/>
    <property type="match status" value="1"/>
</dbReference>
<dbReference type="RefSeq" id="WP_378993712.1">
    <property type="nucleotide sequence ID" value="NZ_JBHSMT010000001.1"/>
</dbReference>
<evidence type="ECO:0000256" key="9">
    <source>
        <dbReference type="ARBA" id="ARBA00023136"/>
    </source>
</evidence>
<keyword evidence="7" id="KW-0653">Protein transport</keyword>
<keyword evidence="4 10" id="KW-1003">Cell membrane</keyword>
<evidence type="ECO:0000313" key="15">
    <source>
        <dbReference type="Proteomes" id="UP001596045"/>
    </source>
</evidence>
<keyword evidence="8 11" id="KW-1133">Transmembrane helix</keyword>
<evidence type="ECO:0000256" key="11">
    <source>
        <dbReference type="SAM" id="Phobius"/>
    </source>
</evidence>
<evidence type="ECO:0000259" key="13">
    <source>
        <dbReference type="Pfam" id="PF21687"/>
    </source>
</evidence>
<evidence type="ECO:0000256" key="4">
    <source>
        <dbReference type="ARBA" id="ARBA00022475"/>
    </source>
</evidence>
<protein>
    <recommendedName>
        <fullName evidence="10">Type II secretion system protein K</fullName>
    </recommendedName>
</protein>
<dbReference type="EMBL" id="JBHSMT010000001">
    <property type="protein sequence ID" value="MFC5472356.1"/>
    <property type="molecule type" value="Genomic_DNA"/>
</dbReference>
<dbReference type="Pfam" id="PF03934">
    <property type="entry name" value="T2SSK"/>
    <property type="match status" value="1"/>
</dbReference>
<comment type="similarity">
    <text evidence="2 10">Belongs to the GSP K family.</text>
</comment>